<dbReference type="GO" id="GO:0006264">
    <property type="term" value="P:mitochondrial DNA replication"/>
    <property type="evidence" value="ECO:0007669"/>
    <property type="project" value="TreeGrafter"/>
</dbReference>
<dbReference type="PANTHER" id="PTHR10745">
    <property type="entry name" value="GLYCYL-TRNA SYNTHETASE/DNA POLYMERASE SUBUNIT GAMMA-2"/>
    <property type="match status" value="1"/>
</dbReference>
<dbReference type="InterPro" id="IPR045864">
    <property type="entry name" value="aa-tRNA-synth_II/BPL/LPL"/>
</dbReference>
<keyword evidence="6" id="KW-1185">Reference proteome</keyword>
<evidence type="ECO:0000259" key="5">
    <source>
        <dbReference type="Pfam" id="PF03129"/>
    </source>
</evidence>
<gene>
    <name evidence="7" type="primary">polg2</name>
</gene>
<dbReference type="OrthoDB" id="57698at2759"/>
<dbReference type="InterPro" id="IPR004154">
    <property type="entry name" value="Anticodon-bd"/>
</dbReference>
<evidence type="ECO:0000256" key="1">
    <source>
        <dbReference type="ARBA" id="ARBA00004173"/>
    </source>
</evidence>
<evidence type="ECO:0000256" key="4">
    <source>
        <dbReference type="ARBA" id="ARBA00023128"/>
    </source>
</evidence>
<dbReference type="InterPro" id="IPR027031">
    <property type="entry name" value="Gly-tRNA_synthase/POLG2"/>
</dbReference>
<organism evidence="6 7">
    <name type="scientific">Chanos chanos</name>
    <name type="common">Milkfish</name>
    <name type="synonym">Mugil chanos</name>
    <dbReference type="NCBI Taxonomy" id="29144"/>
    <lineage>
        <taxon>Eukaryota</taxon>
        <taxon>Metazoa</taxon>
        <taxon>Chordata</taxon>
        <taxon>Craniata</taxon>
        <taxon>Vertebrata</taxon>
        <taxon>Euteleostomi</taxon>
        <taxon>Actinopterygii</taxon>
        <taxon>Neopterygii</taxon>
        <taxon>Teleostei</taxon>
        <taxon>Ostariophysi</taxon>
        <taxon>Gonorynchiformes</taxon>
        <taxon>Chanidae</taxon>
        <taxon>Chanos</taxon>
    </lineage>
</organism>
<dbReference type="SUPFAM" id="SSF55681">
    <property type="entry name" value="Class II aaRS and biotin synthetases"/>
    <property type="match status" value="1"/>
</dbReference>
<dbReference type="InterPro" id="IPR036621">
    <property type="entry name" value="Anticodon-bd_dom_sf"/>
</dbReference>
<dbReference type="CDD" id="cd02426">
    <property type="entry name" value="Pol_gamma_b_Cterm"/>
    <property type="match status" value="1"/>
</dbReference>
<comment type="subcellular location">
    <subcellularLocation>
        <location evidence="1">Mitochondrion</location>
    </subcellularLocation>
</comment>
<dbReference type="Pfam" id="PF03129">
    <property type="entry name" value="HGTP_anticodon"/>
    <property type="match status" value="1"/>
</dbReference>
<keyword evidence="3" id="KW-0809">Transit peptide</keyword>
<sequence>MLTDCTKSTATNNNSDLTSALMQLCASRYYIAHGEFHSNSIQRGRSCGYGPLGVDLKSNIVDQWWISVMRSRAQVFGISTLQSARDKEGVRLVDNSAIEQTVSNNELTKEQIKTRLQHVLQRSVSFRTSLLKGALEQFAPSLELVNKKLPFGLAETGVCHGPAAENADSIDWLPEFTESSLVWFCTPRTSSQWLDYWSRQRLQWWRKFALGPSDFNCCDATDEELQSGASRGVKILYRFPWGTETLETLHNLGSTELLNSHRGSRTKLHCKDGRNSVVPHVISVSGNIDRGVLAYLFNSLQWLKKVDNKQKLHQRQVLKLHPTLSPVKVAVDVGRGSTMELRQVCEGLLQEFLEAGISAWPGYLDTTHSSLELMHSKYDEMGVLFTVMISENTLENGLLSIRSRDTTIRETMHISEVKTFLLKFISAAANV</sequence>
<dbReference type="Gene3D" id="3.40.50.800">
    <property type="entry name" value="Anticodon-binding domain"/>
    <property type="match status" value="1"/>
</dbReference>
<accession>A0A6J2VXF3</accession>
<dbReference type="SUPFAM" id="SSF52954">
    <property type="entry name" value="Class II aaRS ABD-related"/>
    <property type="match status" value="1"/>
</dbReference>
<protein>
    <submittedName>
        <fullName evidence="7">DNA polymerase subunit gamma-2, mitochondrial</fullName>
    </submittedName>
</protein>
<dbReference type="AlphaFoldDB" id="A0A6J2VXF3"/>
<dbReference type="RefSeq" id="XP_030637735.1">
    <property type="nucleotide sequence ID" value="XM_030781875.1"/>
</dbReference>
<feature type="domain" description="Anticodon-binding" evidence="5">
    <location>
        <begin position="333"/>
        <end position="423"/>
    </location>
</feature>
<dbReference type="PANTHER" id="PTHR10745:SF8">
    <property type="entry name" value="DNA POLYMERASE SUBUNIT GAMMA-2, MITOCHONDRIAL"/>
    <property type="match status" value="1"/>
</dbReference>
<evidence type="ECO:0000256" key="3">
    <source>
        <dbReference type="ARBA" id="ARBA00022946"/>
    </source>
</evidence>
<evidence type="ECO:0000313" key="6">
    <source>
        <dbReference type="Proteomes" id="UP000504632"/>
    </source>
</evidence>
<dbReference type="GO" id="GO:0005739">
    <property type="term" value="C:mitochondrion"/>
    <property type="evidence" value="ECO:0007669"/>
    <property type="project" value="UniProtKB-SubCell"/>
</dbReference>
<evidence type="ECO:0000313" key="7">
    <source>
        <dbReference type="RefSeq" id="XP_030637735.1"/>
    </source>
</evidence>
<keyword evidence="4" id="KW-0496">Mitochondrion</keyword>
<evidence type="ECO:0000256" key="2">
    <source>
        <dbReference type="ARBA" id="ARBA00022705"/>
    </source>
</evidence>
<name>A0A6J2VXF3_CHACN</name>
<dbReference type="FunCoup" id="A0A6J2VXF3">
    <property type="interactions" value="1525"/>
</dbReference>
<dbReference type="InParanoid" id="A0A6J2VXF3"/>
<proteinExistence type="predicted"/>
<keyword evidence="2" id="KW-0235">DNA replication</keyword>
<dbReference type="CTD" id="11232"/>
<dbReference type="GeneID" id="115818496"/>
<dbReference type="Proteomes" id="UP000504632">
    <property type="component" value="Chromosome 8"/>
</dbReference>
<dbReference type="InterPro" id="IPR042064">
    <property type="entry name" value="POLG2_C"/>
</dbReference>
<reference evidence="7" key="1">
    <citation type="submission" date="2025-08" db="UniProtKB">
        <authorList>
            <consortium name="RefSeq"/>
        </authorList>
    </citation>
    <scope>IDENTIFICATION</scope>
</reference>
<dbReference type="Gene3D" id="3.30.930.10">
    <property type="entry name" value="Bira Bifunctional Protein, Domain 2"/>
    <property type="match status" value="1"/>
</dbReference>